<feature type="active site" evidence="9">
    <location>
        <position position="24"/>
    </location>
</feature>
<dbReference type="eggNOG" id="COG0068">
    <property type="taxonomic scope" value="Bacteria"/>
</dbReference>
<evidence type="ECO:0000256" key="1">
    <source>
        <dbReference type="ARBA" id="ARBA00004711"/>
    </source>
</evidence>
<keyword evidence="3" id="KW-0436">Ligase</keyword>
<evidence type="ECO:0000256" key="5">
    <source>
        <dbReference type="ARBA" id="ARBA00022771"/>
    </source>
</evidence>
<dbReference type="AlphaFoldDB" id="E0U9H6"/>
<dbReference type="Pfam" id="PF07503">
    <property type="entry name" value="zf-HYPF"/>
    <property type="match status" value="2"/>
</dbReference>
<dbReference type="InterPro" id="IPR041440">
    <property type="entry name" value="HypF_C"/>
</dbReference>
<comment type="similarity">
    <text evidence="2 8">Belongs to the carbamoyltransferase HypF family.</text>
</comment>
<name>E0U9H6_GLOV7</name>
<proteinExistence type="inferred from homology"/>
<dbReference type="GO" id="GO:0008270">
    <property type="term" value="F:zinc ion binding"/>
    <property type="evidence" value="ECO:0007669"/>
    <property type="project" value="UniProtKB-KW"/>
</dbReference>
<dbReference type="OrthoDB" id="9808093at2"/>
<evidence type="ECO:0000256" key="6">
    <source>
        <dbReference type="ARBA" id="ARBA00022833"/>
    </source>
</evidence>
<dbReference type="PANTHER" id="PTHR42959:SF1">
    <property type="entry name" value="CARBAMOYLTRANSFERASE HYPF"/>
    <property type="match status" value="1"/>
</dbReference>
<evidence type="ECO:0000256" key="3">
    <source>
        <dbReference type="ARBA" id="ARBA00022598"/>
    </source>
</evidence>
<evidence type="ECO:0000256" key="8">
    <source>
        <dbReference type="PIRNR" id="PIRNR006256"/>
    </source>
</evidence>
<dbReference type="Gene3D" id="3.30.420.360">
    <property type="match status" value="1"/>
</dbReference>
<dbReference type="SUPFAM" id="SSF55821">
    <property type="entry name" value="YrdC/RibB"/>
    <property type="match status" value="1"/>
</dbReference>
<dbReference type="InterPro" id="IPR001792">
    <property type="entry name" value="Acylphosphatase-like_dom"/>
</dbReference>
<comment type="catalytic activity">
    <reaction evidence="9">
        <text>an acyl phosphate + H2O = a carboxylate + phosphate + H(+)</text>
        <dbReference type="Rhea" id="RHEA:14965"/>
        <dbReference type="ChEBI" id="CHEBI:15377"/>
        <dbReference type="ChEBI" id="CHEBI:15378"/>
        <dbReference type="ChEBI" id="CHEBI:29067"/>
        <dbReference type="ChEBI" id="CHEBI:43474"/>
        <dbReference type="ChEBI" id="CHEBI:59918"/>
        <dbReference type="EC" id="3.6.1.7"/>
    </reaction>
</comment>
<dbReference type="PANTHER" id="PTHR42959">
    <property type="entry name" value="CARBAMOYLTRANSFERASE"/>
    <property type="match status" value="1"/>
</dbReference>
<dbReference type="InterPro" id="IPR004421">
    <property type="entry name" value="Carbamoyltransferase_HypF"/>
</dbReference>
<dbReference type="InterPro" id="IPR051060">
    <property type="entry name" value="Carbamoyltrans_HypF-like"/>
</dbReference>
<dbReference type="PROSITE" id="PS51160">
    <property type="entry name" value="ACYLPHOSPHATASE_3"/>
    <property type="match status" value="1"/>
</dbReference>
<dbReference type="GO" id="GO:0003725">
    <property type="term" value="F:double-stranded RNA binding"/>
    <property type="evidence" value="ECO:0007669"/>
    <property type="project" value="InterPro"/>
</dbReference>
<dbReference type="InterPro" id="IPR006070">
    <property type="entry name" value="Sua5-like_dom"/>
</dbReference>
<keyword evidence="5" id="KW-0863">Zinc-finger</keyword>
<dbReference type="Gene3D" id="3.30.110.120">
    <property type="match status" value="1"/>
</dbReference>
<reference evidence="13" key="1">
    <citation type="journal article" date="2011" name="MBio">
        <title>Novel metabolic attributes of the genus Cyanothece, comprising a group of unicellular nitrogen-fixing Cyanobacteria.</title>
        <authorList>
            <person name="Bandyopadhyay A."/>
            <person name="Elvitigala T."/>
            <person name="Welsh E."/>
            <person name="Stockel J."/>
            <person name="Liberton M."/>
            <person name="Min H."/>
            <person name="Sherman L.A."/>
            <person name="Pakrasi H.B."/>
        </authorList>
    </citation>
    <scope>NUCLEOTIDE SEQUENCE [LARGE SCALE GENOMIC DNA]</scope>
    <source>
        <strain evidence="13">PCC 7822</strain>
    </source>
</reference>
<dbReference type="Pfam" id="PF01300">
    <property type="entry name" value="Sua5_yciO_yrdC"/>
    <property type="match status" value="1"/>
</dbReference>
<keyword evidence="4" id="KW-0479">Metal-binding</keyword>
<evidence type="ECO:0000256" key="2">
    <source>
        <dbReference type="ARBA" id="ARBA00008097"/>
    </source>
</evidence>
<sequence length="786" mass="87701">MADQTNRQRLSLIIRGAVQGVGFRPFIYRLATELALVGWVNNSSVGVFIEVEGNRNTLESFLERVQREKPPRSQIHTIETQWLDLSGYTTFEIRHSVSGEKTAVVLPDLATCPDCFREIFDPHNRRYRYPFTNCTNCGPRYTIIEALPYDRCNTTMKGFKMCPQCQAEYENPLDRRFHAQPNACPVCGPHLELWNLQGEVLAAGDRALIAAANAIREGKIVAIKGLGGFHLVVDARNSAAVAELRKRKGRPDKPFAVMYPGLDLVKEQCQVTPTEEELLQSAECPIVLLKFDLSPNFRSPLTPLMKGGTISSEVAPGNPYLGVMLPYTPLHHLLMRELGFPMVATSGNVSDEPICVDELEALQKLNQIADVFLVHNRPIARPVDDSVVRTMGGREMVLRRARGYAPFPIIIPSPTPSPLTPVLAVGGHLKNTIAIARPPQVFLSQHIGDLETPAAFNYFQQVMTSLRELYEFEPELVACDAHPDYISSQFAASQNLPLIKVQHHYAHVLSCMAEHGLEPPVLGVAWDGTGYGEDETIWGGEFIYISEETYQRVAHFRPWQLPGGEQAVKEPRRIALGLLEELLILNPVLEGRGLINNTPLEQTFTPQELFLLKTMLKKGLNSPKTSSVGRLFDGVASLLGIRQKASFEGQAAMELEFKIGEMITDNYYNFSISSSVPAIIDWSPMITAILKDVSDELPLPEICAKFHNTLVKIILEIAKSFPCHQIILTGGCFQNRYLTERTIDQLQQQNYCPYWHQQIPPNDGGLALGQVIAALKPRVSINHQEV</sequence>
<dbReference type="Pfam" id="PF17788">
    <property type="entry name" value="HypF_C"/>
    <property type="match status" value="1"/>
</dbReference>
<evidence type="ECO:0000313" key="12">
    <source>
        <dbReference type="EMBL" id="ADN12668.1"/>
    </source>
</evidence>
<dbReference type="NCBIfam" id="TIGR00143">
    <property type="entry name" value="hypF"/>
    <property type="match status" value="1"/>
</dbReference>
<gene>
    <name evidence="12" type="ordered locus">Cyan7822_0632</name>
</gene>
<dbReference type="GO" id="GO:0003998">
    <property type="term" value="F:acylphosphatase activity"/>
    <property type="evidence" value="ECO:0007669"/>
    <property type="project" value="UniProtKB-EC"/>
</dbReference>
<dbReference type="InterPro" id="IPR043129">
    <property type="entry name" value="ATPase_NBD"/>
</dbReference>
<dbReference type="InterPro" id="IPR036046">
    <property type="entry name" value="Acylphosphatase-like_dom_sf"/>
</dbReference>
<dbReference type="HOGENOM" id="CLU_009164_0_0_3"/>
<evidence type="ECO:0000256" key="7">
    <source>
        <dbReference type="ARBA" id="ARBA00048220"/>
    </source>
</evidence>
<dbReference type="Pfam" id="PF00708">
    <property type="entry name" value="Acylphosphatase"/>
    <property type="match status" value="1"/>
</dbReference>
<dbReference type="InterPro" id="IPR017945">
    <property type="entry name" value="DHBP_synth_RibB-like_a/b_dom"/>
</dbReference>
<dbReference type="PIRSF" id="PIRSF006256">
    <property type="entry name" value="CMPcnvr_hdrg_mat"/>
    <property type="match status" value="1"/>
</dbReference>
<dbReference type="PROSITE" id="PS00150">
    <property type="entry name" value="ACYLPHOSPHATASE_1"/>
    <property type="match status" value="1"/>
</dbReference>
<dbReference type="EMBL" id="CP002198">
    <property type="protein sequence ID" value="ADN12668.1"/>
    <property type="molecule type" value="Genomic_DNA"/>
</dbReference>
<dbReference type="Proteomes" id="UP000008206">
    <property type="component" value="Chromosome"/>
</dbReference>
<dbReference type="GO" id="GO:0016743">
    <property type="term" value="F:carboxyl- or carbamoyltransferase activity"/>
    <property type="evidence" value="ECO:0007669"/>
    <property type="project" value="UniProtKB-UniRule"/>
</dbReference>
<dbReference type="KEGG" id="cyj:Cyan7822_0632"/>
<dbReference type="UniPathway" id="UPA00335"/>
<dbReference type="PROSITE" id="PS51163">
    <property type="entry name" value="YRDC"/>
    <property type="match status" value="1"/>
</dbReference>
<dbReference type="SUPFAM" id="SSF54975">
    <property type="entry name" value="Acylphosphatase/BLUF domain-like"/>
    <property type="match status" value="1"/>
</dbReference>
<dbReference type="GO" id="GO:0051604">
    <property type="term" value="P:protein maturation"/>
    <property type="evidence" value="ECO:0007669"/>
    <property type="project" value="TreeGrafter"/>
</dbReference>
<accession>E0U9H6</accession>
<protein>
    <recommendedName>
        <fullName evidence="8">Carbamoyltransferase</fullName>
        <ecNumber evidence="8">6.2.-.-</ecNumber>
    </recommendedName>
</protein>
<dbReference type="Gene3D" id="3.30.420.40">
    <property type="match status" value="1"/>
</dbReference>
<dbReference type="InterPro" id="IPR011125">
    <property type="entry name" value="Znf_HypF"/>
</dbReference>
<evidence type="ECO:0000259" key="11">
    <source>
        <dbReference type="PROSITE" id="PS51163"/>
    </source>
</evidence>
<keyword evidence="9" id="KW-0378">Hydrolase</keyword>
<comment type="catalytic activity">
    <reaction evidence="7">
        <text>C-terminal L-cysteinyl-[HypE protein] + carbamoyl phosphate + ATP + H2O = C-terminal S-carboxamide-L-cysteinyl-[HypE protein] + AMP + phosphate + diphosphate + H(+)</text>
        <dbReference type="Rhea" id="RHEA:55636"/>
        <dbReference type="Rhea" id="RHEA-COMP:14247"/>
        <dbReference type="Rhea" id="RHEA-COMP:14392"/>
        <dbReference type="ChEBI" id="CHEBI:15377"/>
        <dbReference type="ChEBI" id="CHEBI:15378"/>
        <dbReference type="ChEBI" id="CHEBI:30616"/>
        <dbReference type="ChEBI" id="CHEBI:33019"/>
        <dbReference type="ChEBI" id="CHEBI:43474"/>
        <dbReference type="ChEBI" id="CHEBI:58228"/>
        <dbReference type="ChEBI" id="CHEBI:76913"/>
        <dbReference type="ChEBI" id="CHEBI:139126"/>
        <dbReference type="ChEBI" id="CHEBI:456215"/>
    </reaction>
</comment>
<evidence type="ECO:0000313" key="13">
    <source>
        <dbReference type="Proteomes" id="UP000008206"/>
    </source>
</evidence>
<evidence type="ECO:0000256" key="4">
    <source>
        <dbReference type="ARBA" id="ARBA00022723"/>
    </source>
</evidence>
<dbReference type="InterPro" id="IPR017968">
    <property type="entry name" value="Acylphosphatase_CS"/>
</dbReference>
<dbReference type="InterPro" id="IPR055128">
    <property type="entry name" value="HypF_C_2"/>
</dbReference>
<dbReference type="SUPFAM" id="SSF53067">
    <property type="entry name" value="Actin-like ATPase domain"/>
    <property type="match status" value="1"/>
</dbReference>
<dbReference type="RefSeq" id="WP_013320778.1">
    <property type="nucleotide sequence ID" value="NC_014501.1"/>
</dbReference>
<evidence type="ECO:0000259" key="10">
    <source>
        <dbReference type="PROSITE" id="PS51160"/>
    </source>
</evidence>
<dbReference type="FunFam" id="3.30.420.40:FF:000124">
    <property type="entry name" value="Carbamoyltransferase HypF"/>
    <property type="match status" value="1"/>
</dbReference>
<dbReference type="Gene3D" id="3.90.870.50">
    <property type="match status" value="1"/>
</dbReference>
<dbReference type="EC" id="6.2.-.-" evidence="8"/>
<feature type="domain" description="Acylphosphatase-like" evidence="10">
    <location>
        <begin position="9"/>
        <end position="95"/>
    </location>
</feature>
<feature type="active site" evidence="9">
    <location>
        <position position="42"/>
    </location>
</feature>
<organism evidence="12 13">
    <name type="scientific">Gloeothece verrucosa (strain PCC 7822)</name>
    <name type="common">Cyanothece sp. (strain PCC 7822)</name>
    <dbReference type="NCBI Taxonomy" id="497965"/>
    <lineage>
        <taxon>Bacteria</taxon>
        <taxon>Bacillati</taxon>
        <taxon>Cyanobacteriota</taxon>
        <taxon>Cyanophyceae</taxon>
        <taxon>Oscillatoriophycideae</taxon>
        <taxon>Chroococcales</taxon>
        <taxon>Aphanothecaceae</taxon>
        <taxon>Gloeothece</taxon>
        <taxon>Gloeothece verrucosa</taxon>
    </lineage>
</organism>
<dbReference type="STRING" id="497965.Cyan7822_0632"/>
<evidence type="ECO:0000256" key="9">
    <source>
        <dbReference type="PROSITE-ProRule" id="PRU00520"/>
    </source>
</evidence>
<comment type="pathway">
    <text evidence="1">Protein modification; [NiFe] hydrogenase maturation.</text>
</comment>
<feature type="domain" description="YrdC-like" evidence="11">
    <location>
        <begin position="205"/>
        <end position="403"/>
    </location>
</feature>
<dbReference type="GO" id="GO:0016874">
    <property type="term" value="F:ligase activity"/>
    <property type="evidence" value="ECO:0007669"/>
    <property type="project" value="UniProtKB-UniRule"/>
</dbReference>
<keyword evidence="6" id="KW-0862">Zinc</keyword>
<dbReference type="Pfam" id="PF22521">
    <property type="entry name" value="HypF_C_2"/>
    <property type="match status" value="1"/>
</dbReference>
<keyword evidence="13" id="KW-1185">Reference proteome</keyword>